<comment type="caution">
    <text evidence="2">The sequence shown here is derived from an EMBL/GenBank/DDBJ whole genome shotgun (WGS) entry which is preliminary data.</text>
</comment>
<keyword evidence="3" id="KW-1185">Reference proteome</keyword>
<evidence type="ECO:0000313" key="3">
    <source>
        <dbReference type="Proteomes" id="UP001461498"/>
    </source>
</evidence>
<dbReference type="AlphaFoldDB" id="A0AAW1CPR2"/>
<protein>
    <submittedName>
        <fullName evidence="2">Uncharacterized protein</fullName>
    </submittedName>
</protein>
<evidence type="ECO:0000313" key="2">
    <source>
        <dbReference type="EMBL" id="KAK9500506.1"/>
    </source>
</evidence>
<sequence>MENTVFRFIVLLLVVKGVPSVSYSSFRSYRIELCSTMASSDMKNCVIEDDTIPQWKKELMVDLKTYAKTINSSGLSIKLTCPKALRPQLKKQFTKTNEINQLKINNTTISNHSNFNNNNNNVIVKNQQKFLNNISNIDENKLSNSLIDDENLPKPGLVKNLKQKYLSLLEDNNEYIEKRSTSLENILESTNPFSDQPRRKSVSMTRLEIIKEQNTNNYHQPNSIIIQTAKQIFENNDNNIKNNQTNPFLYNQNIKPPISPNKPKIYPKLNKFNQQKLTTKQNKPPVSPVKPKLSTEHYFRKIPIVKPFSTSPL</sequence>
<organism evidence="2 3">
    <name type="scientific">Rhynocoris fuscipes</name>
    <dbReference type="NCBI Taxonomy" id="488301"/>
    <lineage>
        <taxon>Eukaryota</taxon>
        <taxon>Metazoa</taxon>
        <taxon>Ecdysozoa</taxon>
        <taxon>Arthropoda</taxon>
        <taxon>Hexapoda</taxon>
        <taxon>Insecta</taxon>
        <taxon>Pterygota</taxon>
        <taxon>Neoptera</taxon>
        <taxon>Paraneoptera</taxon>
        <taxon>Hemiptera</taxon>
        <taxon>Heteroptera</taxon>
        <taxon>Panheteroptera</taxon>
        <taxon>Cimicomorpha</taxon>
        <taxon>Reduviidae</taxon>
        <taxon>Harpactorinae</taxon>
        <taxon>Harpactorini</taxon>
        <taxon>Rhynocoris</taxon>
    </lineage>
</organism>
<accession>A0AAW1CPR2</accession>
<feature type="chain" id="PRO_5043844617" evidence="1">
    <location>
        <begin position="21"/>
        <end position="313"/>
    </location>
</feature>
<feature type="signal peptide" evidence="1">
    <location>
        <begin position="1"/>
        <end position="20"/>
    </location>
</feature>
<dbReference type="EMBL" id="JAPXFL010000010">
    <property type="protein sequence ID" value="KAK9500506.1"/>
    <property type="molecule type" value="Genomic_DNA"/>
</dbReference>
<keyword evidence="1" id="KW-0732">Signal</keyword>
<name>A0AAW1CPR2_9HEMI</name>
<gene>
    <name evidence="2" type="ORF">O3M35_001759</name>
</gene>
<dbReference type="Proteomes" id="UP001461498">
    <property type="component" value="Unassembled WGS sequence"/>
</dbReference>
<evidence type="ECO:0000256" key="1">
    <source>
        <dbReference type="SAM" id="SignalP"/>
    </source>
</evidence>
<reference evidence="2 3" key="1">
    <citation type="submission" date="2022-12" db="EMBL/GenBank/DDBJ databases">
        <title>Chromosome-level genome assembly of true bugs.</title>
        <authorList>
            <person name="Ma L."/>
            <person name="Li H."/>
        </authorList>
    </citation>
    <scope>NUCLEOTIDE SEQUENCE [LARGE SCALE GENOMIC DNA]</scope>
    <source>
        <strain evidence="2">Lab_2022b</strain>
    </source>
</reference>
<proteinExistence type="predicted"/>